<dbReference type="Gene3D" id="3.40.50.2000">
    <property type="entry name" value="Glycogen Phosphorylase B"/>
    <property type="match status" value="2"/>
</dbReference>
<evidence type="ECO:0000313" key="3">
    <source>
        <dbReference type="EMBL" id="SDW73202.1"/>
    </source>
</evidence>
<dbReference type="GO" id="GO:0016757">
    <property type="term" value="F:glycosyltransferase activity"/>
    <property type="evidence" value="ECO:0007669"/>
    <property type="project" value="InterPro"/>
</dbReference>
<dbReference type="PANTHER" id="PTHR12526">
    <property type="entry name" value="GLYCOSYLTRANSFERASE"/>
    <property type="match status" value="1"/>
</dbReference>
<dbReference type="CDD" id="cd03811">
    <property type="entry name" value="GT4_GT28_WabH-like"/>
    <property type="match status" value="1"/>
</dbReference>
<evidence type="ECO:0000259" key="2">
    <source>
        <dbReference type="Pfam" id="PF13439"/>
    </source>
</evidence>
<sequence length="386" mass="44069">MKRLTSSFYLYLLGPNFKNNKAIKANIRILQIIDSLEAGGAERMAVNYANALIKYTEFSGLVSSRKGGPLLEQLDDEVNYLHLNKKNAFDVAAVFRLRDFVKNNNVTIVQAHSSSFFIAFLLKLIRPSVKLIWHDHYGDSEFLNKRTSTILKMTMPFFDGIIAVNQNLKKWSIEKLYFNNVIYLANFATIEKEVFPPTILEGKAGKRIVMLANLREQKNHFLVLEVAKKIKKKYPDWSFHLVGKDFNDVYSRKIKNLINDYSLEEMVFIYGSRQDVGAILEQASIGILTSKSEGLAVALLEYGFHKIPVVITDVGDAGLVVKNRKNGLLINSRNSDLFYNSIVELIDDDSLKIEFGNELYKTVIENFSETVVIKNYLNWVQTTILK</sequence>
<protein>
    <submittedName>
        <fullName evidence="3">Glycosyltransferase involved in cell wall bisynthesis</fullName>
    </submittedName>
</protein>
<reference evidence="4" key="1">
    <citation type="submission" date="2016-10" db="EMBL/GenBank/DDBJ databases">
        <authorList>
            <person name="Varghese N."/>
            <person name="Submissions S."/>
        </authorList>
    </citation>
    <scope>NUCLEOTIDE SEQUENCE [LARGE SCALE GENOMIC DNA]</scope>
    <source>
        <strain evidence="4">DSM 15718</strain>
    </source>
</reference>
<dbReference type="InterPro" id="IPR028098">
    <property type="entry name" value="Glyco_trans_4-like_N"/>
</dbReference>
<dbReference type="SUPFAM" id="SSF53756">
    <property type="entry name" value="UDP-Glycosyltransferase/glycogen phosphorylase"/>
    <property type="match status" value="1"/>
</dbReference>
<dbReference type="STRING" id="229203.SAMN05444338_104182"/>
<proteinExistence type="predicted"/>
<accession>A0A1H2VXS4</accession>
<dbReference type="Proteomes" id="UP000198569">
    <property type="component" value="Unassembled WGS sequence"/>
</dbReference>
<dbReference type="InterPro" id="IPR001296">
    <property type="entry name" value="Glyco_trans_1"/>
</dbReference>
<feature type="domain" description="Glycosyl transferase family 1" evidence="1">
    <location>
        <begin position="203"/>
        <end position="358"/>
    </location>
</feature>
<evidence type="ECO:0000313" key="4">
    <source>
        <dbReference type="Proteomes" id="UP000198569"/>
    </source>
</evidence>
<gene>
    <name evidence="3" type="ORF">SAMN05444338_104182</name>
</gene>
<dbReference type="PANTHER" id="PTHR12526:SF630">
    <property type="entry name" value="GLYCOSYLTRANSFERASE"/>
    <property type="match status" value="1"/>
</dbReference>
<dbReference type="Pfam" id="PF13439">
    <property type="entry name" value="Glyco_transf_4"/>
    <property type="match status" value="1"/>
</dbReference>
<name>A0A1H2VXS4_9FLAO</name>
<dbReference type="EMBL" id="FNMV01000004">
    <property type="protein sequence ID" value="SDW73202.1"/>
    <property type="molecule type" value="Genomic_DNA"/>
</dbReference>
<dbReference type="Pfam" id="PF00534">
    <property type="entry name" value="Glycos_transf_1"/>
    <property type="match status" value="1"/>
</dbReference>
<keyword evidence="4" id="KW-1185">Reference proteome</keyword>
<dbReference type="AlphaFoldDB" id="A0A1H2VXS4"/>
<organism evidence="3 4">
    <name type="scientific">Flavobacterium degerlachei</name>
    <dbReference type="NCBI Taxonomy" id="229203"/>
    <lineage>
        <taxon>Bacteria</taxon>
        <taxon>Pseudomonadati</taxon>
        <taxon>Bacteroidota</taxon>
        <taxon>Flavobacteriia</taxon>
        <taxon>Flavobacteriales</taxon>
        <taxon>Flavobacteriaceae</taxon>
        <taxon>Flavobacterium</taxon>
    </lineage>
</organism>
<evidence type="ECO:0000259" key="1">
    <source>
        <dbReference type="Pfam" id="PF00534"/>
    </source>
</evidence>
<feature type="domain" description="Glycosyltransferase subfamily 4-like N-terminal" evidence="2">
    <location>
        <begin position="39"/>
        <end position="174"/>
    </location>
</feature>
<dbReference type="RefSeq" id="WP_245709614.1">
    <property type="nucleotide sequence ID" value="NZ_FNMV01000004.1"/>
</dbReference>
<keyword evidence="3" id="KW-0808">Transferase</keyword>